<protein>
    <recommendedName>
        <fullName evidence="1">Integrase catalytic domain-containing protein</fullName>
    </recommendedName>
</protein>
<evidence type="ECO:0000259" key="1">
    <source>
        <dbReference type="Pfam" id="PF13683"/>
    </source>
</evidence>
<dbReference type="InterPro" id="IPR001584">
    <property type="entry name" value="Integrase_cat-core"/>
</dbReference>
<dbReference type="PANTHER" id="PTHR46889">
    <property type="entry name" value="TRANSPOSASE INSF FOR INSERTION SEQUENCE IS3B-RELATED"/>
    <property type="match status" value="1"/>
</dbReference>
<sequence length="82" mass="9670">MKEHRIFQSMSRKATCLDNAAMESFFHIMKAEAFYQKETDTYETLVSQISVWIDDYNFSRIKTKLGCKSPIEYRIFTTQKAA</sequence>
<gene>
    <name evidence="2" type="ORF">LTWDN19_04170</name>
    <name evidence="3" type="ORF">LTWDN19_12870</name>
</gene>
<reference evidence="2 4" key="1">
    <citation type="submission" date="2021-05" db="EMBL/GenBank/DDBJ databases">
        <title>Complete Genome Sequence of Latilactobacillus sp. Strain WDN19, a High D-Aspartate-producing Lactic Acid Bacterium Isolated from a Japanese Pickle.</title>
        <authorList>
            <person name="Kajitani K."/>
            <person name="Takahashi S."/>
        </authorList>
    </citation>
    <scope>NUCLEOTIDE SEQUENCE [LARGE SCALE GENOMIC DNA]</scope>
    <source>
        <strain evidence="2 4">WDN19</strain>
    </source>
</reference>
<evidence type="ECO:0000313" key="2">
    <source>
        <dbReference type="EMBL" id="BCX29850.1"/>
    </source>
</evidence>
<dbReference type="PANTHER" id="PTHR46889:SF4">
    <property type="entry name" value="TRANSPOSASE INSO FOR INSERTION SEQUENCE ELEMENT IS911B-RELATED"/>
    <property type="match status" value="1"/>
</dbReference>
<name>A0ABM7QSM8_LATCU</name>
<dbReference type="Proteomes" id="UP000825100">
    <property type="component" value="Chromosome"/>
</dbReference>
<dbReference type="EMBL" id="AP024685">
    <property type="protein sequence ID" value="BCX30720.1"/>
    <property type="molecule type" value="Genomic_DNA"/>
</dbReference>
<dbReference type="SUPFAM" id="SSF53098">
    <property type="entry name" value="Ribonuclease H-like"/>
    <property type="match status" value="1"/>
</dbReference>
<proteinExistence type="predicted"/>
<evidence type="ECO:0000313" key="4">
    <source>
        <dbReference type="Proteomes" id="UP000825100"/>
    </source>
</evidence>
<evidence type="ECO:0000313" key="3">
    <source>
        <dbReference type="EMBL" id="BCX30720.1"/>
    </source>
</evidence>
<dbReference type="InterPro" id="IPR050900">
    <property type="entry name" value="Transposase_IS3/IS150/IS904"/>
</dbReference>
<dbReference type="Pfam" id="PF13683">
    <property type="entry name" value="rve_3"/>
    <property type="match status" value="1"/>
</dbReference>
<dbReference type="EMBL" id="AP024685">
    <property type="protein sequence ID" value="BCX29850.1"/>
    <property type="molecule type" value="Genomic_DNA"/>
</dbReference>
<keyword evidence="4" id="KW-1185">Reference proteome</keyword>
<dbReference type="InterPro" id="IPR012337">
    <property type="entry name" value="RNaseH-like_sf"/>
</dbReference>
<organism evidence="2 4">
    <name type="scientific">Latilactobacillus curvatus</name>
    <name type="common">Lactobacillus curvatus</name>
    <dbReference type="NCBI Taxonomy" id="28038"/>
    <lineage>
        <taxon>Bacteria</taxon>
        <taxon>Bacillati</taxon>
        <taxon>Bacillota</taxon>
        <taxon>Bacilli</taxon>
        <taxon>Lactobacillales</taxon>
        <taxon>Lactobacillaceae</taxon>
        <taxon>Latilactobacillus</taxon>
    </lineage>
</organism>
<accession>A0ABM7QSM8</accession>
<feature type="domain" description="Integrase catalytic" evidence="1">
    <location>
        <begin position="5"/>
        <end position="70"/>
    </location>
</feature>